<evidence type="ECO:0000256" key="1">
    <source>
        <dbReference type="SAM" id="Phobius"/>
    </source>
</evidence>
<sequence>VKASPKTIKILVKILYAVMALGIVVMIAFGDYLVAFGFACIALSVFYSFNRTDK</sequence>
<organism evidence="2">
    <name type="scientific">marine metagenome</name>
    <dbReference type="NCBI Taxonomy" id="408172"/>
    <lineage>
        <taxon>unclassified sequences</taxon>
        <taxon>metagenomes</taxon>
        <taxon>ecological metagenomes</taxon>
    </lineage>
</organism>
<protein>
    <submittedName>
        <fullName evidence="2">Uncharacterized protein</fullName>
    </submittedName>
</protein>
<name>A0A381WCG9_9ZZZZ</name>
<feature type="transmembrane region" description="Helical" evidence="1">
    <location>
        <begin position="14"/>
        <end position="47"/>
    </location>
</feature>
<reference evidence="2" key="1">
    <citation type="submission" date="2018-05" db="EMBL/GenBank/DDBJ databases">
        <authorList>
            <person name="Lanie J.A."/>
            <person name="Ng W.-L."/>
            <person name="Kazmierczak K.M."/>
            <person name="Andrzejewski T.M."/>
            <person name="Davidsen T.M."/>
            <person name="Wayne K.J."/>
            <person name="Tettelin H."/>
            <person name="Glass J.I."/>
            <person name="Rusch D."/>
            <person name="Podicherti R."/>
            <person name="Tsui H.-C.T."/>
            <person name="Winkler M.E."/>
        </authorList>
    </citation>
    <scope>NUCLEOTIDE SEQUENCE</scope>
</reference>
<keyword evidence="1" id="KW-0812">Transmembrane</keyword>
<feature type="non-terminal residue" evidence="2">
    <location>
        <position position="1"/>
    </location>
</feature>
<keyword evidence="1" id="KW-0472">Membrane</keyword>
<dbReference type="AlphaFoldDB" id="A0A381WCG9"/>
<keyword evidence="1" id="KW-1133">Transmembrane helix</keyword>
<gene>
    <name evidence="2" type="ORF">METZ01_LOCUS102497</name>
</gene>
<evidence type="ECO:0000313" key="2">
    <source>
        <dbReference type="EMBL" id="SVA49643.1"/>
    </source>
</evidence>
<dbReference type="EMBL" id="UINC01011227">
    <property type="protein sequence ID" value="SVA49643.1"/>
    <property type="molecule type" value="Genomic_DNA"/>
</dbReference>
<accession>A0A381WCG9</accession>
<proteinExistence type="predicted"/>